<dbReference type="InterPro" id="IPR038105">
    <property type="entry name" value="Kif23_Arf-bd_sf"/>
</dbReference>
<keyword evidence="4" id="KW-1185">Reference proteome</keyword>
<evidence type="ECO:0000256" key="1">
    <source>
        <dbReference type="SAM" id="MobiDB-lite"/>
    </source>
</evidence>
<dbReference type="Pfam" id="PF16540">
    <property type="entry name" value="MKLP1_Arf_bdg"/>
    <property type="match status" value="1"/>
</dbReference>
<accession>A0A814ZTZ6</accession>
<proteinExistence type="predicted"/>
<reference evidence="3" key="1">
    <citation type="submission" date="2021-02" db="EMBL/GenBank/DDBJ databases">
        <authorList>
            <person name="Nowell W R."/>
        </authorList>
    </citation>
    <scope>NUCLEOTIDE SEQUENCE</scope>
</reference>
<feature type="compositionally biased region" description="Low complexity" evidence="1">
    <location>
        <begin position="107"/>
        <end position="119"/>
    </location>
</feature>
<sequence length="128" mass="14112">MSHCVYTTQHRVKPPTSLTKDDLAISTMHLVDLTDSERVEEPGNMNLDAQGEIVTDLVKGDVLPLSTGGVNVIFNDVERLTCTSLPDSLVLHKRCQSEERVLEEVRSTNTPSPSSRPGPAVAPKRFRM</sequence>
<dbReference type="EMBL" id="CAJNOR010002104">
    <property type="protein sequence ID" value="CAF1248270.1"/>
    <property type="molecule type" value="Genomic_DNA"/>
</dbReference>
<dbReference type="Gene3D" id="2.60.40.4330">
    <property type="entry name" value="Kinesin-like protein Kif23, Arf6-interacting domain"/>
    <property type="match status" value="1"/>
</dbReference>
<evidence type="ECO:0000313" key="3">
    <source>
        <dbReference type="EMBL" id="CAF1248270.1"/>
    </source>
</evidence>
<organism evidence="3 4">
    <name type="scientific">Adineta ricciae</name>
    <name type="common">Rotifer</name>
    <dbReference type="NCBI Taxonomy" id="249248"/>
    <lineage>
        <taxon>Eukaryota</taxon>
        <taxon>Metazoa</taxon>
        <taxon>Spiralia</taxon>
        <taxon>Gnathifera</taxon>
        <taxon>Rotifera</taxon>
        <taxon>Eurotatoria</taxon>
        <taxon>Bdelloidea</taxon>
        <taxon>Adinetida</taxon>
        <taxon>Adinetidae</taxon>
        <taxon>Adineta</taxon>
    </lineage>
</organism>
<evidence type="ECO:0000313" key="4">
    <source>
        <dbReference type="Proteomes" id="UP000663828"/>
    </source>
</evidence>
<dbReference type="AlphaFoldDB" id="A0A814ZTZ6"/>
<protein>
    <recommendedName>
        <fullName evidence="2">Kinesin-like protein Kif23 Arf6-interacting domain-containing protein</fullName>
    </recommendedName>
</protein>
<gene>
    <name evidence="3" type="ORF">XAT740_LOCUS26114</name>
</gene>
<feature type="domain" description="Kinesin-like protein Kif23 Arf6-interacting" evidence="2">
    <location>
        <begin position="47"/>
        <end position="83"/>
    </location>
</feature>
<feature type="region of interest" description="Disordered" evidence="1">
    <location>
        <begin position="102"/>
        <end position="128"/>
    </location>
</feature>
<dbReference type="Proteomes" id="UP000663828">
    <property type="component" value="Unassembled WGS sequence"/>
</dbReference>
<dbReference type="InterPro" id="IPR032384">
    <property type="entry name" value="Kif23_Arf-bd"/>
</dbReference>
<comment type="caution">
    <text evidence="3">The sequence shown here is derived from an EMBL/GenBank/DDBJ whole genome shotgun (WGS) entry which is preliminary data.</text>
</comment>
<name>A0A814ZTZ6_ADIRI</name>
<evidence type="ECO:0000259" key="2">
    <source>
        <dbReference type="Pfam" id="PF16540"/>
    </source>
</evidence>